<comment type="caution">
    <text evidence="11">The sequence shown here is derived from an EMBL/GenBank/DDBJ whole genome shotgun (WGS) entry which is preliminary data.</text>
</comment>
<evidence type="ECO:0000256" key="6">
    <source>
        <dbReference type="ARBA" id="ARBA00022723"/>
    </source>
</evidence>
<evidence type="ECO:0000256" key="8">
    <source>
        <dbReference type="ARBA" id="ARBA00022801"/>
    </source>
</evidence>
<comment type="similarity">
    <text evidence="4 9">Belongs to the SurE nucleotidase family.</text>
</comment>
<proteinExistence type="inferred from homology"/>
<keyword evidence="8 9" id="KW-0378">Hydrolase</keyword>
<dbReference type="NCBIfam" id="NF001490">
    <property type="entry name" value="PRK00346.1-4"/>
    <property type="match status" value="1"/>
</dbReference>
<comment type="function">
    <text evidence="9">Nucleotidase that shows phosphatase activity on nucleoside 5'-monophosphates.</text>
</comment>
<feature type="domain" description="Survival protein SurE-like phosphatase/nucleotidase" evidence="10">
    <location>
        <begin position="3"/>
        <end position="192"/>
    </location>
</feature>
<sequence>MRILISNDDGAHAPGIRALANHLADLGHEITIGAPDRERSTTGHCLTLHKPLRAESVAEYYSSKVHQAWKINGTPCDSVKLAMNMLLDLASIDLVLSGINRGPNLGTDVIYSGTVSAATEGAIRGIPSIAVSLASFDDRHYHTAAGFIGSFLEQIRWSEFPKHTLFNVNVPPVEPEELEGVRVTRLGLHRFRDIFEKRTDLRGHAYYWQTGIVEDHEEDADTDVFAIRENFVSVTPIHYDMTRYAYMQTLQSWEIGLKQSLSR</sequence>
<name>A0A2M7G9W0_9BACT</name>
<dbReference type="Proteomes" id="UP000231019">
    <property type="component" value="Unassembled WGS sequence"/>
</dbReference>
<gene>
    <name evidence="9" type="primary">surE</name>
    <name evidence="11" type="ORF">COW36_02150</name>
</gene>
<dbReference type="NCBIfam" id="NF001492">
    <property type="entry name" value="PRK00346.2-2"/>
    <property type="match status" value="1"/>
</dbReference>
<dbReference type="PANTHER" id="PTHR30457:SF12">
    <property type="entry name" value="5'_3'-NUCLEOTIDASE SURE"/>
    <property type="match status" value="1"/>
</dbReference>
<feature type="binding site" evidence="9">
    <location>
        <position position="100"/>
    </location>
    <ligand>
        <name>a divalent metal cation</name>
        <dbReference type="ChEBI" id="CHEBI:60240"/>
    </ligand>
</feature>
<comment type="subcellular location">
    <subcellularLocation>
        <location evidence="3 9">Cytoplasm</location>
    </subcellularLocation>
</comment>
<evidence type="ECO:0000256" key="1">
    <source>
        <dbReference type="ARBA" id="ARBA00000815"/>
    </source>
</evidence>
<feature type="binding site" evidence="9">
    <location>
        <position position="40"/>
    </location>
    <ligand>
        <name>a divalent metal cation</name>
        <dbReference type="ChEBI" id="CHEBI:60240"/>
    </ligand>
</feature>
<dbReference type="GO" id="GO:0000166">
    <property type="term" value="F:nucleotide binding"/>
    <property type="evidence" value="ECO:0007669"/>
    <property type="project" value="UniProtKB-KW"/>
</dbReference>
<dbReference type="Gene3D" id="3.40.1210.10">
    <property type="entry name" value="Survival protein SurE-like phosphatase/nucleotidase"/>
    <property type="match status" value="1"/>
</dbReference>
<dbReference type="FunFam" id="3.40.1210.10:FF:000001">
    <property type="entry name" value="5'/3'-nucleotidase SurE"/>
    <property type="match status" value="1"/>
</dbReference>
<dbReference type="GO" id="GO:0008253">
    <property type="term" value="F:5'-nucleotidase activity"/>
    <property type="evidence" value="ECO:0007669"/>
    <property type="project" value="UniProtKB-UniRule"/>
</dbReference>
<evidence type="ECO:0000313" key="11">
    <source>
        <dbReference type="EMBL" id="PIW18936.1"/>
    </source>
</evidence>
<comment type="catalytic activity">
    <reaction evidence="1 9">
        <text>a ribonucleoside 5'-phosphate + H2O = a ribonucleoside + phosphate</text>
        <dbReference type="Rhea" id="RHEA:12484"/>
        <dbReference type="ChEBI" id="CHEBI:15377"/>
        <dbReference type="ChEBI" id="CHEBI:18254"/>
        <dbReference type="ChEBI" id="CHEBI:43474"/>
        <dbReference type="ChEBI" id="CHEBI:58043"/>
        <dbReference type="EC" id="3.1.3.5"/>
    </reaction>
</comment>
<dbReference type="InterPro" id="IPR036523">
    <property type="entry name" value="SurE-like_sf"/>
</dbReference>
<feature type="binding site" evidence="9">
    <location>
        <position position="8"/>
    </location>
    <ligand>
        <name>a divalent metal cation</name>
        <dbReference type="ChEBI" id="CHEBI:60240"/>
    </ligand>
</feature>
<evidence type="ECO:0000256" key="3">
    <source>
        <dbReference type="ARBA" id="ARBA00004496"/>
    </source>
</evidence>
<evidence type="ECO:0000256" key="7">
    <source>
        <dbReference type="ARBA" id="ARBA00022741"/>
    </source>
</evidence>
<dbReference type="GO" id="GO:0008254">
    <property type="term" value="F:3'-nucleotidase activity"/>
    <property type="evidence" value="ECO:0007669"/>
    <property type="project" value="TreeGrafter"/>
</dbReference>
<dbReference type="PANTHER" id="PTHR30457">
    <property type="entry name" value="5'-NUCLEOTIDASE SURE"/>
    <property type="match status" value="1"/>
</dbReference>
<comment type="cofactor">
    <cofactor evidence="2">
        <name>Mg(2+)</name>
        <dbReference type="ChEBI" id="CHEBI:18420"/>
    </cofactor>
</comment>
<dbReference type="GO" id="GO:0004309">
    <property type="term" value="F:exopolyphosphatase activity"/>
    <property type="evidence" value="ECO:0007669"/>
    <property type="project" value="TreeGrafter"/>
</dbReference>
<protein>
    <recommendedName>
        <fullName evidence="9">5'-nucleotidase SurE</fullName>
        <ecNumber evidence="9">3.1.3.5</ecNumber>
    </recommendedName>
    <alternativeName>
        <fullName evidence="9">Nucleoside 5'-monophosphate phosphohydrolase</fullName>
    </alternativeName>
</protein>
<dbReference type="SUPFAM" id="SSF64167">
    <property type="entry name" value="SurE-like"/>
    <property type="match status" value="1"/>
</dbReference>
<comment type="cofactor">
    <cofactor evidence="9">
        <name>a divalent metal cation</name>
        <dbReference type="ChEBI" id="CHEBI:60240"/>
    </cofactor>
    <text evidence="9">Binds 1 divalent metal cation per subunit.</text>
</comment>
<evidence type="ECO:0000256" key="5">
    <source>
        <dbReference type="ARBA" id="ARBA00022490"/>
    </source>
</evidence>
<dbReference type="EC" id="3.1.3.5" evidence="9"/>
<keyword evidence="6 9" id="KW-0479">Metal-binding</keyword>
<dbReference type="Pfam" id="PF01975">
    <property type="entry name" value="SurE"/>
    <property type="match status" value="1"/>
</dbReference>
<evidence type="ECO:0000256" key="9">
    <source>
        <dbReference type="HAMAP-Rule" id="MF_00060"/>
    </source>
</evidence>
<dbReference type="GO" id="GO:0046872">
    <property type="term" value="F:metal ion binding"/>
    <property type="evidence" value="ECO:0007669"/>
    <property type="project" value="UniProtKB-UniRule"/>
</dbReference>
<organism evidence="11 12">
    <name type="scientific">bacterium (Candidatus Blackallbacteria) CG17_big_fil_post_rev_8_21_14_2_50_48_46</name>
    <dbReference type="NCBI Taxonomy" id="2014261"/>
    <lineage>
        <taxon>Bacteria</taxon>
        <taxon>Candidatus Blackallbacteria</taxon>
    </lineage>
</organism>
<dbReference type="AlphaFoldDB" id="A0A2M7G9W0"/>
<evidence type="ECO:0000313" key="12">
    <source>
        <dbReference type="Proteomes" id="UP000231019"/>
    </source>
</evidence>
<reference evidence="11 12" key="1">
    <citation type="submission" date="2017-09" db="EMBL/GenBank/DDBJ databases">
        <title>Depth-based differentiation of microbial function through sediment-hosted aquifers and enrichment of novel symbionts in the deep terrestrial subsurface.</title>
        <authorList>
            <person name="Probst A.J."/>
            <person name="Ladd B."/>
            <person name="Jarett J.K."/>
            <person name="Geller-Mcgrath D.E."/>
            <person name="Sieber C.M."/>
            <person name="Emerson J.B."/>
            <person name="Anantharaman K."/>
            <person name="Thomas B.C."/>
            <person name="Malmstrom R."/>
            <person name="Stieglmeier M."/>
            <person name="Klingl A."/>
            <person name="Woyke T."/>
            <person name="Ryan C.M."/>
            <person name="Banfield J.F."/>
        </authorList>
    </citation>
    <scope>NUCLEOTIDE SEQUENCE [LARGE SCALE GENOMIC DNA]</scope>
    <source>
        <strain evidence="11">CG17_big_fil_post_rev_8_21_14_2_50_48_46</strain>
    </source>
</reference>
<feature type="binding site" evidence="9">
    <location>
        <position position="9"/>
    </location>
    <ligand>
        <name>a divalent metal cation</name>
        <dbReference type="ChEBI" id="CHEBI:60240"/>
    </ligand>
</feature>
<accession>A0A2M7G9W0</accession>
<keyword evidence="7 9" id="KW-0547">Nucleotide-binding</keyword>
<dbReference type="HAMAP" id="MF_00060">
    <property type="entry name" value="SurE"/>
    <property type="match status" value="1"/>
</dbReference>
<keyword evidence="5 9" id="KW-0963">Cytoplasm</keyword>
<dbReference type="NCBIfam" id="TIGR00087">
    <property type="entry name" value="surE"/>
    <property type="match status" value="1"/>
</dbReference>
<dbReference type="InterPro" id="IPR030048">
    <property type="entry name" value="SurE"/>
</dbReference>
<evidence type="ECO:0000259" key="10">
    <source>
        <dbReference type="Pfam" id="PF01975"/>
    </source>
</evidence>
<dbReference type="GO" id="GO:0005737">
    <property type="term" value="C:cytoplasm"/>
    <property type="evidence" value="ECO:0007669"/>
    <property type="project" value="UniProtKB-SubCell"/>
</dbReference>
<evidence type="ECO:0000256" key="2">
    <source>
        <dbReference type="ARBA" id="ARBA00001946"/>
    </source>
</evidence>
<dbReference type="EMBL" id="PFFQ01000006">
    <property type="protein sequence ID" value="PIW18936.1"/>
    <property type="molecule type" value="Genomic_DNA"/>
</dbReference>
<evidence type="ECO:0000256" key="4">
    <source>
        <dbReference type="ARBA" id="ARBA00011062"/>
    </source>
</evidence>
<dbReference type="InterPro" id="IPR002828">
    <property type="entry name" value="SurE-like_Pase/nucleotidase"/>
</dbReference>